<accession>A0A6J5KKD7</accession>
<dbReference type="EMBL" id="LR796138">
    <property type="protein sequence ID" value="CAB4120870.1"/>
    <property type="molecule type" value="Genomic_DNA"/>
</dbReference>
<gene>
    <name evidence="2" type="ORF">UFOVP2_39</name>
</gene>
<organism evidence="2">
    <name type="scientific">uncultured Caudovirales phage</name>
    <dbReference type="NCBI Taxonomy" id="2100421"/>
    <lineage>
        <taxon>Viruses</taxon>
        <taxon>Duplodnaviria</taxon>
        <taxon>Heunggongvirae</taxon>
        <taxon>Uroviricota</taxon>
        <taxon>Caudoviricetes</taxon>
        <taxon>Peduoviridae</taxon>
        <taxon>Maltschvirus</taxon>
        <taxon>Maltschvirus maltsch</taxon>
    </lineage>
</organism>
<reference evidence="2" key="1">
    <citation type="submission" date="2020-04" db="EMBL/GenBank/DDBJ databases">
        <authorList>
            <person name="Chiriac C."/>
            <person name="Salcher M."/>
            <person name="Ghai R."/>
            <person name="Kavagutti S V."/>
        </authorList>
    </citation>
    <scope>NUCLEOTIDE SEQUENCE</scope>
</reference>
<keyword evidence="1" id="KW-0472">Membrane</keyword>
<sequence length="79" mass="8406">MPDNPISARDFGHLEAEVAALTELMKAQTVAMSSMSIRLDAMNTTLTEARGGWKVLMLVGGAGALAGNIIPWAIGHIKW</sequence>
<feature type="transmembrane region" description="Helical" evidence="1">
    <location>
        <begin position="55"/>
        <end position="74"/>
    </location>
</feature>
<proteinExistence type="predicted"/>
<keyword evidence="1" id="KW-0812">Transmembrane</keyword>
<name>A0A6J5KKD7_9CAUD</name>
<evidence type="ECO:0000313" key="2">
    <source>
        <dbReference type="EMBL" id="CAB4120870.1"/>
    </source>
</evidence>
<keyword evidence="1" id="KW-1133">Transmembrane helix</keyword>
<evidence type="ECO:0000256" key="1">
    <source>
        <dbReference type="SAM" id="Phobius"/>
    </source>
</evidence>
<protein>
    <submittedName>
        <fullName evidence="2">Uncharacterized protein</fullName>
    </submittedName>
</protein>